<dbReference type="Proteomes" id="UP000887566">
    <property type="component" value="Unplaced"/>
</dbReference>
<dbReference type="CDD" id="cd17317">
    <property type="entry name" value="MFS_SLC22"/>
    <property type="match status" value="1"/>
</dbReference>
<dbReference type="GO" id="GO:0022857">
    <property type="term" value="F:transmembrane transporter activity"/>
    <property type="evidence" value="ECO:0007669"/>
    <property type="project" value="InterPro"/>
</dbReference>
<feature type="transmembrane region" description="Helical" evidence="5">
    <location>
        <begin position="344"/>
        <end position="365"/>
    </location>
</feature>
<dbReference type="Gene3D" id="1.20.1250.20">
    <property type="entry name" value="MFS general substrate transporter like domains"/>
    <property type="match status" value="1"/>
</dbReference>
<evidence type="ECO:0000256" key="4">
    <source>
        <dbReference type="ARBA" id="ARBA00023136"/>
    </source>
</evidence>
<feature type="transmembrane region" description="Helical" evidence="5">
    <location>
        <begin position="203"/>
        <end position="225"/>
    </location>
</feature>
<keyword evidence="2 5" id="KW-0812">Transmembrane</keyword>
<evidence type="ECO:0000313" key="7">
    <source>
        <dbReference type="Proteomes" id="UP000887566"/>
    </source>
</evidence>
<sequence>MSNNSSLTTVGALNADKVLDKLGRWNRFGLSAFLLTNSIWALAAMQMMTSAFIADVPHFECRSQSAQEQTISANNSCVYDDHLCGANNNSHFVFDKEFGETIVSEFQLVCERESLGEWSTSGFMVGIMVGGLTLPTLADRYGRRPVLLVAVWFMGIFGQLSALAPSYTTFVIARFLAGSMYAGATMITWVLACESVAPRTRAYGTVLMGVFWTAGYVLLSPMAYYIRNWRWLITATSLPVLGTIVFIWTIPESLHWLIANGKDEQTRRWLRMAERKGGVRVTLEDCLDDRPKPAPERRKQNLLHLLQHPTLVVRTIIIAYLWLCDTFVYYGLSLFITKLAGDRFINFALSGAAELPAYFIAPPLLNLFGRKWVVGGTHLLSGVSLLGLLFVPNDQMLLSVALWLLGKFAIACAFTCTLVYGAEVFPTTVRSAGMGICGVISRFGGIIAPHVRTMEALNPILPPLFFGVLSLVGALVTLALPETLNRKLPEDIEDVTSKPLLKAEKTSIHL</sequence>
<feature type="transmembrane region" description="Helical" evidence="5">
    <location>
        <begin position="145"/>
        <end position="164"/>
    </location>
</feature>
<keyword evidence="7" id="KW-1185">Reference proteome</keyword>
<feature type="transmembrane region" description="Helical" evidence="5">
    <location>
        <begin position="170"/>
        <end position="191"/>
    </location>
</feature>
<proteinExistence type="predicted"/>
<reference evidence="8" key="1">
    <citation type="submission" date="2022-11" db="UniProtKB">
        <authorList>
            <consortium name="WormBaseParasite"/>
        </authorList>
    </citation>
    <scope>IDENTIFICATION</scope>
</reference>
<dbReference type="PANTHER" id="PTHR24064">
    <property type="entry name" value="SOLUTE CARRIER FAMILY 22 MEMBER"/>
    <property type="match status" value="1"/>
</dbReference>
<feature type="transmembrane region" description="Helical" evidence="5">
    <location>
        <begin position="460"/>
        <end position="480"/>
    </location>
</feature>
<protein>
    <submittedName>
        <fullName evidence="8">Major facilitator superfamily (MFS) profile domain-containing protein</fullName>
    </submittedName>
</protein>
<feature type="transmembrane region" description="Helical" evidence="5">
    <location>
        <begin position="372"/>
        <end position="391"/>
    </location>
</feature>
<dbReference type="InterPro" id="IPR020846">
    <property type="entry name" value="MFS_dom"/>
</dbReference>
<feature type="transmembrane region" description="Helical" evidence="5">
    <location>
        <begin position="311"/>
        <end position="332"/>
    </location>
</feature>
<dbReference type="GO" id="GO:0016020">
    <property type="term" value="C:membrane"/>
    <property type="evidence" value="ECO:0007669"/>
    <property type="project" value="UniProtKB-SubCell"/>
</dbReference>
<evidence type="ECO:0000259" key="6">
    <source>
        <dbReference type="PROSITE" id="PS50850"/>
    </source>
</evidence>
<keyword evidence="4 5" id="KW-0472">Membrane</keyword>
<accession>A0A914WD23</accession>
<dbReference type="SUPFAM" id="SSF103473">
    <property type="entry name" value="MFS general substrate transporter"/>
    <property type="match status" value="1"/>
</dbReference>
<evidence type="ECO:0000313" key="8">
    <source>
        <dbReference type="WBParaSite" id="PSAMB.scaffold3773size16942.g22529.t1"/>
    </source>
</evidence>
<feature type="transmembrane region" description="Helical" evidence="5">
    <location>
        <begin position="432"/>
        <end position="448"/>
    </location>
</feature>
<comment type="subcellular location">
    <subcellularLocation>
        <location evidence="1">Membrane</location>
        <topology evidence="1">Multi-pass membrane protein</topology>
    </subcellularLocation>
</comment>
<dbReference type="InterPro" id="IPR036259">
    <property type="entry name" value="MFS_trans_sf"/>
</dbReference>
<dbReference type="AlphaFoldDB" id="A0A914WD23"/>
<dbReference type="InterPro" id="IPR005828">
    <property type="entry name" value="MFS_sugar_transport-like"/>
</dbReference>
<feature type="domain" description="Major facilitator superfamily (MFS) profile" evidence="6">
    <location>
        <begin position="39"/>
        <end position="485"/>
    </location>
</feature>
<dbReference type="Pfam" id="PF00083">
    <property type="entry name" value="Sugar_tr"/>
    <property type="match status" value="1"/>
</dbReference>
<feature type="transmembrane region" description="Helical" evidence="5">
    <location>
        <begin position="28"/>
        <end position="48"/>
    </location>
</feature>
<evidence type="ECO:0000256" key="5">
    <source>
        <dbReference type="SAM" id="Phobius"/>
    </source>
</evidence>
<keyword evidence="3 5" id="KW-1133">Transmembrane helix</keyword>
<name>A0A914WD23_9BILA</name>
<organism evidence="7 8">
    <name type="scientific">Plectus sambesii</name>
    <dbReference type="NCBI Taxonomy" id="2011161"/>
    <lineage>
        <taxon>Eukaryota</taxon>
        <taxon>Metazoa</taxon>
        <taxon>Ecdysozoa</taxon>
        <taxon>Nematoda</taxon>
        <taxon>Chromadorea</taxon>
        <taxon>Plectida</taxon>
        <taxon>Plectina</taxon>
        <taxon>Plectoidea</taxon>
        <taxon>Plectidae</taxon>
        <taxon>Plectus</taxon>
    </lineage>
</organism>
<feature type="transmembrane region" description="Helical" evidence="5">
    <location>
        <begin position="397"/>
        <end position="420"/>
    </location>
</feature>
<dbReference type="PROSITE" id="PS50850">
    <property type="entry name" value="MFS"/>
    <property type="match status" value="1"/>
</dbReference>
<evidence type="ECO:0000256" key="2">
    <source>
        <dbReference type="ARBA" id="ARBA00022692"/>
    </source>
</evidence>
<evidence type="ECO:0000256" key="3">
    <source>
        <dbReference type="ARBA" id="ARBA00022989"/>
    </source>
</evidence>
<evidence type="ECO:0000256" key="1">
    <source>
        <dbReference type="ARBA" id="ARBA00004141"/>
    </source>
</evidence>
<dbReference type="WBParaSite" id="PSAMB.scaffold3773size16942.g22529.t1">
    <property type="protein sequence ID" value="PSAMB.scaffold3773size16942.g22529.t1"/>
    <property type="gene ID" value="PSAMB.scaffold3773size16942.g22529"/>
</dbReference>
<feature type="transmembrane region" description="Helical" evidence="5">
    <location>
        <begin position="231"/>
        <end position="250"/>
    </location>
</feature>